<sequence>MNSPNQFAKMIMKRAMKRAMIMKTARTELFQIPFKKSQIKRDLSGIKHCVLKSLAILSLRKRSVCIHDTKTMDYMYDIYDEDPGICNEDIAHYLSTIFETSITYKTNYDDKLPYLDLMNGHATLVSVGYKKDNEIGRFVIIVYKYNNVIYCYDPIDNINTTNINKIMKTCNVKKFENYECFYTNSRTHTLNKRKIVAPIRY</sequence>
<accession>A0A6C0D3X2</accession>
<dbReference type="AlphaFoldDB" id="A0A6C0D3X2"/>
<dbReference type="EMBL" id="MN739529">
    <property type="protein sequence ID" value="QHT10794.1"/>
    <property type="molecule type" value="Genomic_DNA"/>
</dbReference>
<evidence type="ECO:0000313" key="1">
    <source>
        <dbReference type="EMBL" id="QHT10794.1"/>
    </source>
</evidence>
<name>A0A6C0D3X2_9ZZZZ</name>
<proteinExistence type="predicted"/>
<protein>
    <submittedName>
        <fullName evidence="1">Uncharacterized protein</fullName>
    </submittedName>
</protein>
<reference evidence="1" key="1">
    <citation type="journal article" date="2020" name="Nature">
        <title>Giant virus diversity and host interactions through global metagenomics.</title>
        <authorList>
            <person name="Schulz F."/>
            <person name="Roux S."/>
            <person name="Paez-Espino D."/>
            <person name="Jungbluth S."/>
            <person name="Walsh D.A."/>
            <person name="Denef V.J."/>
            <person name="McMahon K.D."/>
            <person name="Konstantinidis K.T."/>
            <person name="Eloe-Fadrosh E.A."/>
            <person name="Kyrpides N.C."/>
            <person name="Woyke T."/>
        </authorList>
    </citation>
    <scope>NUCLEOTIDE SEQUENCE</scope>
    <source>
        <strain evidence="1">GVMAG-M-3300023174-107</strain>
    </source>
</reference>
<organism evidence="1">
    <name type="scientific">viral metagenome</name>
    <dbReference type="NCBI Taxonomy" id="1070528"/>
    <lineage>
        <taxon>unclassified sequences</taxon>
        <taxon>metagenomes</taxon>
        <taxon>organismal metagenomes</taxon>
    </lineage>
</organism>